<dbReference type="GO" id="GO:0005737">
    <property type="term" value="C:cytoplasm"/>
    <property type="evidence" value="ECO:0007669"/>
    <property type="project" value="TreeGrafter"/>
</dbReference>
<sequence length="513" mass="53002">MMARDGWASLSAGQQNGGLLKLTGSTLLNQRDCQGIDVRDDESGVNALLDIILGDAGAADPADAGDDWGQRLRRQKQRQQDTDEEAGDSDEQGEGEDGSDGSSGEESEGGGDSGDGSASESDSDADFVEVKAQPARQRPPPSSGKKGPGQAAGGPAAGVRGAAAPCAPVYPHPHHNAYQAGIGAYTAALAGGGGGGGGPPPPWMGPATAAERQDVATGGQAGLLRLANRRVFGNDGFRPNQLDVVTATLAGRDVFVLMPTGGGKSLCYQLPAVLSRGLSVVVCPLLSLMQDQTKLSWYAENQQLLNRNDGLVAGARGALQQMRARLAQYEAPGAKGPAANRATVAQARVRELEAQVDQLHKALRGRAPANRCIVHRDIKPANCIVSSRDRKLKLIDLGAAADLRIGINYVPNEYLLDPRYAPPQQDIMSTQVRQGVRVRHGVCVRQGVRTHGGGAGGGGGGGAVEVVLRKPVISSRASAMQAASGAVRRQQAAVAQQRAAAVQAGADRVGGTM</sequence>
<dbReference type="GO" id="GO:0009378">
    <property type="term" value="F:four-way junction helicase activity"/>
    <property type="evidence" value="ECO:0007669"/>
    <property type="project" value="TreeGrafter"/>
</dbReference>
<evidence type="ECO:0000256" key="3">
    <source>
        <dbReference type="ARBA" id="ARBA00023235"/>
    </source>
</evidence>
<dbReference type="GO" id="GO:0005634">
    <property type="term" value="C:nucleus"/>
    <property type="evidence" value="ECO:0007669"/>
    <property type="project" value="TreeGrafter"/>
</dbReference>
<evidence type="ECO:0000256" key="2">
    <source>
        <dbReference type="ARBA" id="ARBA00023125"/>
    </source>
</evidence>
<feature type="compositionally biased region" description="Gly residues" evidence="5">
    <location>
        <begin position="146"/>
        <end position="156"/>
    </location>
</feature>
<dbReference type="GO" id="GO:0043138">
    <property type="term" value="F:3'-5' DNA helicase activity"/>
    <property type="evidence" value="ECO:0007669"/>
    <property type="project" value="TreeGrafter"/>
</dbReference>
<evidence type="ECO:0000313" key="9">
    <source>
        <dbReference type="Proteomes" id="UP000236333"/>
    </source>
</evidence>
<dbReference type="EMBL" id="PGGS01000448">
    <property type="protein sequence ID" value="PNH03897.1"/>
    <property type="molecule type" value="Genomic_DNA"/>
</dbReference>
<dbReference type="OrthoDB" id="10261556at2759"/>
<dbReference type="GO" id="GO:0004672">
    <property type="term" value="F:protein kinase activity"/>
    <property type="evidence" value="ECO:0007669"/>
    <property type="project" value="InterPro"/>
</dbReference>
<evidence type="ECO:0000259" key="7">
    <source>
        <dbReference type="Pfam" id="PF01636"/>
    </source>
</evidence>
<comment type="caution">
    <text evidence="8">The sequence shown here is derived from an EMBL/GenBank/DDBJ whole genome shotgun (WGS) entry which is preliminary data.</text>
</comment>
<dbReference type="AlphaFoldDB" id="A0A2J7ZUD8"/>
<dbReference type="Gene3D" id="1.10.510.10">
    <property type="entry name" value="Transferase(Phosphotransferase) domain 1"/>
    <property type="match status" value="1"/>
</dbReference>
<keyword evidence="2" id="KW-0238">DNA-binding</keyword>
<dbReference type="InterPro" id="IPR011545">
    <property type="entry name" value="DEAD/DEAH_box_helicase_dom"/>
</dbReference>
<feature type="compositionally biased region" description="Acidic residues" evidence="5">
    <location>
        <begin position="82"/>
        <end position="109"/>
    </location>
</feature>
<dbReference type="Gene3D" id="3.40.50.300">
    <property type="entry name" value="P-loop containing nucleotide triphosphate hydrolases"/>
    <property type="match status" value="1"/>
</dbReference>
<keyword evidence="9" id="KW-1185">Reference proteome</keyword>
<accession>A0A2J7ZUD8</accession>
<name>A0A2J7ZUD8_9CHLO</name>
<feature type="domain" description="Aminoglycoside phosphotransferase" evidence="7">
    <location>
        <begin position="311"/>
        <end position="398"/>
    </location>
</feature>
<dbReference type="PROSITE" id="PS00108">
    <property type="entry name" value="PROTEIN_KINASE_ST"/>
    <property type="match status" value="1"/>
</dbReference>
<dbReference type="GO" id="GO:0000724">
    <property type="term" value="P:double-strand break repair via homologous recombination"/>
    <property type="evidence" value="ECO:0007669"/>
    <property type="project" value="TreeGrafter"/>
</dbReference>
<dbReference type="Proteomes" id="UP000236333">
    <property type="component" value="Unassembled WGS sequence"/>
</dbReference>
<dbReference type="InterPro" id="IPR002575">
    <property type="entry name" value="Aminoglycoside_PTrfase"/>
</dbReference>
<evidence type="ECO:0000256" key="1">
    <source>
        <dbReference type="ARBA" id="ARBA00005446"/>
    </source>
</evidence>
<dbReference type="InterPro" id="IPR027417">
    <property type="entry name" value="P-loop_NTPase"/>
</dbReference>
<gene>
    <name evidence="8" type="ORF">TSOC_010005</name>
</gene>
<evidence type="ECO:0000259" key="6">
    <source>
        <dbReference type="Pfam" id="PF00270"/>
    </source>
</evidence>
<keyword evidence="8" id="KW-0808">Transferase</keyword>
<dbReference type="InterPro" id="IPR008271">
    <property type="entry name" value="Ser/Thr_kinase_AS"/>
</dbReference>
<reference evidence="8 9" key="1">
    <citation type="journal article" date="2017" name="Mol. Biol. Evol.">
        <title>The 4-celled Tetrabaena socialis nuclear genome reveals the essential components for genetic control of cell number at the origin of multicellularity in the volvocine lineage.</title>
        <authorList>
            <person name="Featherston J."/>
            <person name="Arakaki Y."/>
            <person name="Hanschen E.R."/>
            <person name="Ferris P.J."/>
            <person name="Michod R.E."/>
            <person name="Olson B.J.S.C."/>
            <person name="Nozaki H."/>
            <person name="Durand P.M."/>
        </authorList>
    </citation>
    <scope>NUCLEOTIDE SEQUENCE [LARGE SCALE GENOMIC DNA]</scope>
    <source>
        <strain evidence="8 9">NIES-571</strain>
    </source>
</reference>
<protein>
    <submittedName>
        <fullName evidence="8">Serine/threonine-protein kinase stt7, chloroplastic</fullName>
    </submittedName>
</protein>
<dbReference type="Pfam" id="PF01636">
    <property type="entry name" value="APH"/>
    <property type="match status" value="1"/>
</dbReference>
<comment type="similarity">
    <text evidence="1">Belongs to the helicase family. RecQ subfamily.</text>
</comment>
<dbReference type="PANTHER" id="PTHR13710:SF153">
    <property type="entry name" value="RECQ-LIKE DNA HELICASE BLM"/>
    <property type="match status" value="1"/>
</dbReference>
<evidence type="ECO:0000313" key="8">
    <source>
        <dbReference type="EMBL" id="PNH03897.1"/>
    </source>
</evidence>
<organism evidence="8 9">
    <name type="scientific">Tetrabaena socialis</name>
    <dbReference type="NCBI Taxonomy" id="47790"/>
    <lineage>
        <taxon>Eukaryota</taxon>
        <taxon>Viridiplantae</taxon>
        <taxon>Chlorophyta</taxon>
        <taxon>core chlorophytes</taxon>
        <taxon>Chlorophyceae</taxon>
        <taxon>CS clade</taxon>
        <taxon>Chlamydomonadales</taxon>
        <taxon>Tetrabaenaceae</taxon>
        <taxon>Tetrabaena</taxon>
    </lineage>
</organism>
<keyword evidence="3" id="KW-0413">Isomerase</keyword>
<keyword evidence="8" id="KW-0418">Kinase</keyword>
<dbReference type="PANTHER" id="PTHR13710">
    <property type="entry name" value="DNA HELICASE RECQ FAMILY MEMBER"/>
    <property type="match status" value="1"/>
</dbReference>
<dbReference type="SUPFAM" id="SSF52540">
    <property type="entry name" value="P-loop containing nucleoside triphosphate hydrolases"/>
    <property type="match status" value="1"/>
</dbReference>
<evidence type="ECO:0000256" key="5">
    <source>
        <dbReference type="SAM" id="MobiDB-lite"/>
    </source>
</evidence>
<proteinExistence type="inferred from homology"/>
<feature type="region of interest" description="Disordered" evidence="5">
    <location>
        <begin position="57"/>
        <end position="160"/>
    </location>
</feature>
<feature type="domain" description="DEAD/DEAH-box helicase" evidence="6">
    <location>
        <begin position="238"/>
        <end position="293"/>
    </location>
</feature>
<dbReference type="InterPro" id="IPR011009">
    <property type="entry name" value="Kinase-like_dom_sf"/>
</dbReference>
<dbReference type="GO" id="GO:0005694">
    <property type="term" value="C:chromosome"/>
    <property type="evidence" value="ECO:0007669"/>
    <property type="project" value="TreeGrafter"/>
</dbReference>
<dbReference type="SUPFAM" id="SSF56112">
    <property type="entry name" value="Protein kinase-like (PK-like)"/>
    <property type="match status" value="1"/>
</dbReference>
<evidence type="ECO:0000256" key="4">
    <source>
        <dbReference type="ARBA" id="ARBA00023242"/>
    </source>
</evidence>
<dbReference type="GO" id="GO:0005524">
    <property type="term" value="F:ATP binding"/>
    <property type="evidence" value="ECO:0007669"/>
    <property type="project" value="InterPro"/>
</dbReference>
<dbReference type="GO" id="GO:0003677">
    <property type="term" value="F:DNA binding"/>
    <property type="evidence" value="ECO:0007669"/>
    <property type="project" value="UniProtKB-KW"/>
</dbReference>
<dbReference type="Pfam" id="PF00270">
    <property type="entry name" value="DEAD"/>
    <property type="match status" value="1"/>
</dbReference>
<keyword evidence="4" id="KW-0539">Nucleus</keyword>